<dbReference type="EMBL" id="CP107551">
    <property type="protein sequence ID" value="UYP18707.1"/>
    <property type="molecule type" value="Genomic_DNA"/>
</dbReference>
<evidence type="ECO:0000313" key="1">
    <source>
        <dbReference type="EMBL" id="UYP18707.1"/>
    </source>
</evidence>
<keyword evidence="2" id="KW-1185">Reference proteome</keyword>
<sequence length="465" mass="48309">MAADGRSSTLDVDDTGTWTGADAHSIATKVRRREVTARRVVEDHLALIADRNPRLTAIVTVAADRALAEADDLDRRLDSGGAAGPLAGVPFTVKDIVATAGVRTTAASWALSEHVPAVDAPAVAALRAAGAILVGKTNTPEFGTSGLTDNELFGPTVNPLGSPETPRSPGGSSGGEAAAIASGMSVLGLGTDFGGSVRWPAHCTGLCSIRPTPGRVSADGQYPGVLDGGHVRANPVTVHGTLQTVGPMARNLADLTLALRVISQPHLAWTDPADVDVDRLRIGWAPGEGTVPVDEDIVTVVRESARRLGAVPYRGTALAEGNDLFGRLRATQTHVDIEVLGGADRFGAAVRDLLANAGRAGQREVEDLWAERTRLVHRLLDEMGDVLVLPVASIGAPPLEADRFGVGDRLLTWQEALASCRTISVTGFPSVVVPVGATRDGMPVGVQVVARPFQDHVALAVAARL</sequence>
<proteinExistence type="predicted"/>
<dbReference type="Proteomes" id="UP001156484">
    <property type="component" value="Chromosome"/>
</dbReference>
<name>A0ACD4DF49_9NOCA</name>
<reference evidence="1" key="1">
    <citation type="submission" date="2022-10" db="EMBL/GenBank/DDBJ databases">
        <title>Rhodococcus ferula Z13 complete genome.</title>
        <authorList>
            <person name="Long X."/>
            <person name="Zang M."/>
        </authorList>
    </citation>
    <scope>NUCLEOTIDE SEQUENCE</scope>
    <source>
        <strain evidence="1">Z13</strain>
    </source>
</reference>
<evidence type="ECO:0000313" key="2">
    <source>
        <dbReference type="Proteomes" id="UP001156484"/>
    </source>
</evidence>
<accession>A0ACD4DF49</accession>
<protein>
    <submittedName>
        <fullName evidence="1">Amidase</fullName>
    </submittedName>
</protein>
<gene>
    <name evidence="1" type="ORF">OED52_19055</name>
</gene>
<organism evidence="1 2">
    <name type="scientific">Rhodococcus sacchari</name>
    <dbReference type="NCBI Taxonomy" id="2962047"/>
    <lineage>
        <taxon>Bacteria</taxon>
        <taxon>Bacillati</taxon>
        <taxon>Actinomycetota</taxon>
        <taxon>Actinomycetes</taxon>
        <taxon>Mycobacteriales</taxon>
        <taxon>Nocardiaceae</taxon>
        <taxon>Rhodococcus</taxon>
    </lineage>
</organism>